<gene>
    <name evidence="1" type="ORF">SAMN05444279_11423</name>
</gene>
<proteinExistence type="predicted"/>
<accession>A0A1M4Y6D5</accession>
<dbReference type="Proteomes" id="UP000325134">
    <property type="component" value="Unassembled WGS sequence"/>
</dbReference>
<protein>
    <submittedName>
        <fullName evidence="1">Uncharacterized protein</fullName>
    </submittedName>
</protein>
<keyword evidence="2" id="KW-1185">Reference proteome</keyword>
<dbReference type="AlphaFoldDB" id="A0A1M4Y6D5"/>
<evidence type="ECO:0000313" key="1">
    <source>
        <dbReference type="EMBL" id="SHF01186.1"/>
    </source>
</evidence>
<reference evidence="1 2" key="1">
    <citation type="submission" date="2016-11" db="EMBL/GenBank/DDBJ databases">
        <authorList>
            <person name="Varghese N."/>
            <person name="Submissions S."/>
        </authorList>
    </citation>
    <scope>NUCLEOTIDE SEQUENCE [LARGE SCALE GENOMIC DNA]</scope>
    <source>
        <strain evidence="1 2">DSM 29341</strain>
    </source>
</reference>
<organism evidence="1 2">
    <name type="scientific">Ruegeria intermedia</name>
    <dbReference type="NCBI Taxonomy" id="996115"/>
    <lineage>
        <taxon>Bacteria</taxon>
        <taxon>Pseudomonadati</taxon>
        <taxon>Pseudomonadota</taxon>
        <taxon>Alphaproteobacteria</taxon>
        <taxon>Rhodobacterales</taxon>
        <taxon>Roseobacteraceae</taxon>
        <taxon>Ruegeria</taxon>
    </lineage>
</organism>
<sequence>MHLPRQVCGGDVSALFPVGQFCGLGFDPERPHHPIWTAHKGVRLVRMPGFDRAQGQNTGDRTTAGLLATCLQNGLGFVSFKLPPHNRHASGARLFSVLVPDRPDDADSEPNHKATTEIRNLRALVLTDLGAEDRIVAGLDRVFQKNSARMKRDGGTKFCPTQGIVCIRMCPPRRSKPYRVISGARCDPGYSRISSGSTPHRLLLGAQPP</sequence>
<name>A0A1M4Y6D5_9RHOB</name>
<evidence type="ECO:0000313" key="2">
    <source>
        <dbReference type="Proteomes" id="UP000325134"/>
    </source>
</evidence>
<dbReference type="EMBL" id="FQVK01000014">
    <property type="protein sequence ID" value="SHF01186.1"/>
    <property type="molecule type" value="Genomic_DNA"/>
</dbReference>